<sequence length="274" mass="31567">MSTRGFEFQVRSSERPRGATRLTPRVQKPKVRLPWKKCFGWLFNLMALIALVVGAIYGGQALWPWLNRPVTEISVQGNMHYVDGQALHAVLQEEVKGTFFDLDLNSIQKMVEANPWVERADIHRIWPDRLVVNIDEELPVARWGDKQLVNSVGRIFTPQQAQLDELAGLPRLYGPDDQVQEAMRYFSTLSQQLRPLQMKISDLILEKRGAWTVDVIVADQPLRILLGREDLRERLYRFSTIYTAALKDRISQIEQIDVRHTNGVAVRWKQPAST</sequence>
<dbReference type="AlphaFoldDB" id="A0A2S5KJX3"/>
<evidence type="ECO:0000256" key="7">
    <source>
        <dbReference type="ARBA" id="ARBA00023136"/>
    </source>
</evidence>
<comment type="subcellular location">
    <subcellularLocation>
        <location evidence="9">Cell inner membrane</location>
        <topology evidence="9">Single-pass type II membrane protein</topology>
    </subcellularLocation>
    <subcellularLocation>
        <location evidence="1">Membrane</location>
    </subcellularLocation>
    <text evidence="9">Localizes to the division septum.</text>
</comment>
<evidence type="ECO:0000313" key="12">
    <source>
        <dbReference type="Proteomes" id="UP000238196"/>
    </source>
</evidence>
<evidence type="ECO:0000256" key="4">
    <source>
        <dbReference type="ARBA" id="ARBA00022618"/>
    </source>
</evidence>
<evidence type="ECO:0000256" key="5">
    <source>
        <dbReference type="ARBA" id="ARBA00022692"/>
    </source>
</evidence>
<dbReference type="InterPro" id="IPR045335">
    <property type="entry name" value="FtsQ_C_sf"/>
</dbReference>
<dbReference type="EMBL" id="PRLP01000127">
    <property type="protein sequence ID" value="PPC74809.1"/>
    <property type="molecule type" value="Genomic_DNA"/>
</dbReference>
<dbReference type="InterPro" id="IPR026579">
    <property type="entry name" value="FtsQ"/>
</dbReference>
<keyword evidence="8 9" id="KW-0131">Cell cycle</keyword>
<evidence type="ECO:0000313" key="11">
    <source>
        <dbReference type="EMBL" id="PPC74809.1"/>
    </source>
</evidence>
<evidence type="ECO:0000256" key="3">
    <source>
        <dbReference type="ARBA" id="ARBA00022519"/>
    </source>
</evidence>
<dbReference type="PANTHER" id="PTHR35851:SF1">
    <property type="entry name" value="CELL DIVISION PROTEIN FTSQ"/>
    <property type="match status" value="1"/>
</dbReference>
<dbReference type="OrthoDB" id="5294352at2"/>
<keyword evidence="4 9" id="KW-0132">Cell division</keyword>
<dbReference type="GO" id="GO:0043093">
    <property type="term" value="P:FtsZ-dependent cytokinesis"/>
    <property type="evidence" value="ECO:0007669"/>
    <property type="project" value="UniProtKB-UniRule"/>
</dbReference>
<dbReference type="Gene3D" id="3.40.50.11690">
    <property type="entry name" value="Cell division protein FtsQ/DivIB"/>
    <property type="match status" value="1"/>
</dbReference>
<dbReference type="InterPro" id="IPR005548">
    <property type="entry name" value="Cell_div_FtsQ/DivIB_C"/>
</dbReference>
<evidence type="ECO:0000256" key="8">
    <source>
        <dbReference type="ARBA" id="ARBA00023306"/>
    </source>
</evidence>
<reference evidence="11 12" key="1">
    <citation type="submission" date="2018-02" db="EMBL/GenBank/DDBJ databases">
        <title>novel marine gammaproteobacteria from coastal saline agro ecosystem.</title>
        <authorList>
            <person name="Krishnan R."/>
            <person name="Ramesh Kumar N."/>
        </authorList>
    </citation>
    <scope>NUCLEOTIDE SEQUENCE [LARGE SCALE GENOMIC DNA]</scope>
    <source>
        <strain evidence="11 12">228</strain>
    </source>
</reference>
<comment type="similarity">
    <text evidence="9">Belongs to the FtsQ/DivIB family. FtsQ subfamily.</text>
</comment>
<keyword evidence="3 9" id="KW-0997">Cell inner membrane</keyword>
<evidence type="ECO:0000256" key="2">
    <source>
        <dbReference type="ARBA" id="ARBA00022475"/>
    </source>
</evidence>
<dbReference type="Gene3D" id="3.10.20.310">
    <property type="entry name" value="membrane protein fhac"/>
    <property type="match status" value="1"/>
</dbReference>
<evidence type="ECO:0000256" key="9">
    <source>
        <dbReference type="HAMAP-Rule" id="MF_00911"/>
    </source>
</evidence>
<dbReference type="InterPro" id="IPR013685">
    <property type="entry name" value="POTRA_FtsQ_type"/>
</dbReference>
<dbReference type="InterPro" id="IPR034746">
    <property type="entry name" value="POTRA"/>
</dbReference>
<keyword evidence="6 9" id="KW-1133">Transmembrane helix</keyword>
<dbReference type="PROSITE" id="PS51779">
    <property type="entry name" value="POTRA"/>
    <property type="match status" value="1"/>
</dbReference>
<dbReference type="Proteomes" id="UP000238196">
    <property type="component" value="Unassembled WGS sequence"/>
</dbReference>
<comment type="function">
    <text evidence="9">Essential cell division protein.</text>
</comment>
<dbReference type="GO" id="GO:0005886">
    <property type="term" value="C:plasma membrane"/>
    <property type="evidence" value="ECO:0007669"/>
    <property type="project" value="UniProtKB-SubCell"/>
</dbReference>
<evidence type="ECO:0000256" key="1">
    <source>
        <dbReference type="ARBA" id="ARBA00004370"/>
    </source>
</evidence>
<dbReference type="GO" id="GO:0090529">
    <property type="term" value="P:cell septum assembly"/>
    <property type="evidence" value="ECO:0007669"/>
    <property type="project" value="InterPro"/>
</dbReference>
<keyword evidence="2 9" id="KW-1003">Cell membrane</keyword>
<dbReference type="PANTHER" id="PTHR35851">
    <property type="entry name" value="CELL DIVISION PROTEIN FTSQ"/>
    <property type="match status" value="1"/>
</dbReference>
<dbReference type="Pfam" id="PF08478">
    <property type="entry name" value="POTRA_1"/>
    <property type="match status" value="1"/>
</dbReference>
<keyword evidence="5 9" id="KW-0812">Transmembrane</keyword>
<comment type="caution">
    <text evidence="11">The sequence shown here is derived from an EMBL/GenBank/DDBJ whole genome shotgun (WGS) entry which is preliminary data.</text>
</comment>
<proteinExistence type="inferred from homology"/>
<dbReference type="HAMAP" id="MF_00911">
    <property type="entry name" value="FtsQ_subfam"/>
    <property type="match status" value="1"/>
</dbReference>
<feature type="domain" description="POTRA" evidence="10">
    <location>
        <begin position="68"/>
        <end position="137"/>
    </location>
</feature>
<name>A0A2S5KJX3_9PROT</name>
<organism evidence="11 12">
    <name type="scientific">Proteobacteria bacterium 228</name>
    <dbReference type="NCBI Taxonomy" id="2083153"/>
    <lineage>
        <taxon>Bacteria</taxon>
        <taxon>Pseudomonadati</taxon>
        <taxon>Pseudomonadota</taxon>
    </lineage>
</organism>
<evidence type="ECO:0000259" key="10">
    <source>
        <dbReference type="PROSITE" id="PS51779"/>
    </source>
</evidence>
<evidence type="ECO:0000256" key="6">
    <source>
        <dbReference type="ARBA" id="ARBA00022989"/>
    </source>
</evidence>
<protein>
    <recommendedName>
        <fullName evidence="9">Cell division protein FtsQ</fullName>
    </recommendedName>
</protein>
<accession>A0A2S5KJX3</accession>
<feature type="transmembrane region" description="Helical" evidence="9">
    <location>
        <begin position="38"/>
        <end position="66"/>
    </location>
</feature>
<keyword evidence="7 9" id="KW-0472">Membrane</keyword>
<dbReference type="GO" id="GO:0032153">
    <property type="term" value="C:cell division site"/>
    <property type="evidence" value="ECO:0007669"/>
    <property type="project" value="UniProtKB-UniRule"/>
</dbReference>
<dbReference type="Pfam" id="PF03799">
    <property type="entry name" value="FtsQ_DivIB_C"/>
    <property type="match status" value="1"/>
</dbReference>
<gene>
    <name evidence="9" type="primary">ftsQ</name>
    <name evidence="11" type="ORF">C4K68_24100</name>
</gene>